<dbReference type="RefSeq" id="WP_091425944.1">
    <property type="nucleotide sequence ID" value="NZ_FMCQ01000008.1"/>
</dbReference>
<dbReference type="GeneID" id="93472344"/>
<feature type="compositionally biased region" description="Basic and acidic residues" evidence="1">
    <location>
        <begin position="1"/>
        <end position="13"/>
    </location>
</feature>
<reference evidence="3 4" key="1">
    <citation type="submission" date="2016-06" db="EMBL/GenBank/DDBJ databases">
        <authorList>
            <person name="Varghese N."/>
            <person name="Submissions Spin"/>
        </authorList>
    </citation>
    <scope>NUCLEOTIDE SEQUENCE [LARGE SCALE GENOMIC DNA]</scope>
    <source>
        <strain evidence="3 4">DSM 45142</strain>
    </source>
</reference>
<feature type="region of interest" description="Disordered" evidence="1">
    <location>
        <begin position="706"/>
        <end position="747"/>
    </location>
</feature>
<proteinExistence type="predicted"/>
<dbReference type="EMBL" id="FMCQ01000008">
    <property type="protein sequence ID" value="SCF05486.1"/>
    <property type="molecule type" value="Genomic_DNA"/>
</dbReference>
<feature type="region of interest" description="Disordered" evidence="1">
    <location>
        <begin position="1"/>
        <end position="69"/>
    </location>
</feature>
<evidence type="ECO:0000256" key="1">
    <source>
        <dbReference type="SAM" id="MobiDB-lite"/>
    </source>
</evidence>
<accession>A0ABY0KS94</accession>
<dbReference type="InterPro" id="IPR027417">
    <property type="entry name" value="P-loop_NTPase"/>
</dbReference>
<gene>
    <name evidence="3" type="ORF">GA0070562_5657</name>
</gene>
<keyword evidence="2" id="KW-0812">Transmembrane</keyword>
<protein>
    <submittedName>
        <fullName evidence="3">DNA segregation ATPase FtsK/SpoIIIE, S-DNA-T family</fullName>
    </submittedName>
</protein>
<comment type="caution">
    <text evidence="3">The sequence shown here is derived from an EMBL/GenBank/DDBJ whole genome shotgun (WGS) entry which is preliminary data.</text>
</comment>
<evidence type="ECO:0000313" key="3">
    <source>
        <dbReference type="EMBL" id="SCF05486.1"/>
    </source>
</evidence>
<feature type="transmembrane region" description="Helical" evidence="2">
    <location>
        <begin position="191"/>
        <end position="211"/>
    </location>
</feature>
<dbReference type="Proteomes" id="UP000199405">
    <property type="component" value="Unassembled WGS sequence"/>
</dbReference>
<evidence type="ECO:0000256" key="2">
    <source>
        <dbReference type="SAM" id="Phobius"/>
    </source>
</evidence>
<dbReference type="SUPFAM" id="SSF52540">
    <property type="entry name" value="P-loop containing nucleoside triphosphate hydrolases"/>
    <property type="match status" value="1"/>
</dbReference>
<evidence type="ECO:0000313" key="4">
    <source>
        <dbReference type="Proteomes" id="UP000199405"/>
    </source>
</evidence>
<organism evidence="3 4">
    <name type="scientific">Micromonospora tulbaghiae</name>
    <dbReference type="NCBI Taxonomy" id="479978"/>
    <lineage>
        <taxon>Bacteria</taxon>
        <taxon>Bacillati</taxon>
        <taxon>Actinomycetota</taxon>
        <taxon>Actinomycetes</taxon>
        <taxon>Micromonosporales</taxon>
        <taxon>Micromonosporaceae</taxon>
        <taxon>Micromonospora</taxon>
    </lineage>
</organism>
<sequence length="747" mass="81498">MASPTPHDDERFDWQAAEADLSDPNGPDGPDAEVVDLDAARSRRQASAPDGDSDPDDDRPEGGPVLVDSVEAQRRPRFSLAGFRDAERVPIVPGWLRSRSEFAGNMAWAGGFGLHALAYHGLRAPKYTVKLAWRAPVGVGRTVRGYGRWLFDLEGEPVRQSVVRAAIDKPEEARTYQGLSRQRDRRVRWRGLTAIPAVLALFTLTGVLLAAPGAVQLAALTVAVAVFGFVGAPADKPLLDTAVVRTAAAPLTSVEVFHALAALNIKGINDAIRRGDNGKRWFTAPITRENGTGWRAEVELPRGVTASTVVDKREELAAALTRPLGCVWPEVNAEVHPGMLTLFVADKDLSRAKQNPWPLLKSGTVNLFKPFPFGTDPRGRVVTLTLMFASMIIGSIPRMGKTFALRLALLGACLDPRAWILAFDLKGTGDLSPLEPVAHRYRAGDDEEDIEYGIAAMREIRTEMRRRTKVIRELPPDLCPENKVTDDLASKKSLGLHPVVIGIDECQVWFEHPKYGDEFEEICTDLIKRGPATGITLIPATQRPDDKSLPTGISANAVLRFCLKVMGYRENDMVLGQSMFKSGIRATMFAKRDKGIGYLAGEGDDPTITRTFEIDSPTAKAVVTRARVLRERAGNITGHAAGHTVTTDAVRRDTILEDVLAVMGDEDPKLWSTVIVKRLAALRPDVYAGFTADQLREALKPHGVKTGQVWGTDPDTSETGNRKGITRAHVADALTKRDRDNGSAGRK</sequence>
<keyword evidence="4" id="KW-1185">Reference proteome</keyword>
<keyword evidence="2" id="KW-0472">Membrane</keyword>
<dbReference type="Gene3D" id="3.40.50.300">
    <property type="entry name" value="P-loop containing nucleotide triphosphate hydrolases"/>
    <property type="match status" value="1"/>
</dbReference>
<keyword evidence="2" id="KW-1133">Transmembrane helix</keyword>
<name>A0ABY0KS94_9ACTN</name>